<keyword evidence="2" id="KW-1185">Reference proteome</keyword>
<feature type="non-terminal residue" evidence="1">
    <location>
        <position position="46"/>
    </location>
</feature>
<reference evidence="1" key="1">
    <citation type="submission" date="2021-06" db="EMBL/GenBank/DDBJ databases">
        <authorList>
            <person name="Kallberg Y."/>
            <person name="Tangrot J."/>
            <person name="Rosling A."/>
        </authorList>
    </citation>
    <scope>NUCLEOTIDE SEQUENCE</scope>
    <source>
        <strain evidence="1">MA461A</strain>
    </source>
</reference>
<gene>
    <name evidence="1" type="ORF">RPERSI_LOCUS16925</name>
</gene>
<dbReference type="Proteomes" id="UP000789920">
    <property type="component" value="Unassembled WGS sequence"/>
</dbReference>
<accession>A0ACA9R3K1</accession>
<dbReference type="EMBL" id="CAJVQC010042558">
    <property type="protein sequence ID" value="CAG8775577.1"/>
    <property type="molecule type" value="Genomic_DNA"/>
</dbReference>
<sequence>LSALDIHEEIGSEEENKDREIDKFIIKALHYSLELSNNNENSNNKD</sequence>
<comment type="caution">
    <text evidence="1">The sequence shown here is derived from an EMBL/GenBank/DDBJ whole genome shotgun (WGS) entry which is preliminary data.</text>
</comment>
<organism evidence="1 2">
    <name type="scientific">Racocetra persica</name>
    <dbReference type="NCBI Taxonomy" id="160502"/>
    <lineage>
        <taxon>Eukaryota</taxon>
        <taxon>Fungi</taxon>
        <taxon>Fungi incertae sedis</taxon>
        <taxon>Mucoromycota</taxon>
        <taxon>Glomeromycotina</taxon>
        <taxon>Glomeromycetes</taxon>
        <taxon>Diversisporales</taxon>
        <taxon>Gigasporaceae</taxon>
        <taxon>Racocetra</taxon>
    </lineage>
</organism>
<protein>
    <submittedName>
        <fullName evidence="1">31759_t:CDS:1</fullName>
    </submittedName>
</protein>
<evidence type="ECO:0000313" key="1">
    <source>
        <dbReference type="EMBL" id="CAG8775577.1"/>
    </source>
</evidence>
<feature type="non-terminal residue" evidence="1">
    <location>
        <position position="1"/>
    </location>
</feature>
<proteinExistence type="predicted"/>
<name>A0ACA9R3K1_9GLOM</name>
<evidence type="ECO:0000313" key="2">
    <source>
        <dbReference type="Proteomes" id="UP000789920"/>
    </source>
</evidence>